<dbReference type="InterPro" id="IPR000718">
    <property type="entry name" value="Peptidase_M13"/>
</dbReference>
<dbReference type="Pfam" id="PF01431">
    <property type="entry name" value="Peptidase_M13"/>
    <property type="match status" value="1"/>
</dbReference>
<keyword evidence="4" id="KW-0479">Metal-binding</keyword>
<dbReference type="STRING" id="34508.A0A4U8UTY3"/>
<evidence type="ECO:0000313" key="10">
    <source>
        <dbReference type="EMBL" id="TMS36119.1"/>
    </source>
</evidence>
<evidence type="ECO:0000256" key="6">
    <source>
        <dbReference type="ARBA" id="ARBA00022833"/>
    </source>
</evidence>
<dbReference type="InterPro" id="IPR018497">
    <property type="entry name" value="Peptidase_M13_C"/>
</dbReference>
<evidence type="ECO:0000256" key="4">
    <source>
        <dbReference type="ARBA" id="ARBA00022723"/>
    </source>
</evidence>
<dbReference type="Gene3D" id="3.40.390.10">
    <property type="entry name" value="Collagenase (Catalytic Domain)"/>
    <property type="match status" value="1"/>
</dbReference>
<keyword evidence="6" id="KW-0862">Zinc</keyword>
<dbReference type="SUPFAM" id="SSF55486">
    <property type="entry name" value="Metalloproteases ('zincins'), catalytic domain"/>
    <property type="match status" value="1"/>
</dbReference>
<dbReference type="GO" id="GO:0016485">
    <property type="term" value="P:protein processing"/>
    <property type="evidence" value="ECO:0007669"/>
    <property type="project" value="TreeGrafter"/>
</dbReference>
<keyword evidence="7" id="KW-0482">Metalloprotease</keyword>
<comment type="cofactor">
    <cofactor evidence="1">
        <name>Zn(2+)</name>
        <dbReference type="ChEBI" id="CHEBI:29105"/>
    </cofactor>
</comment>
<gene>
    <name evidence="10" type="ORF">L596_003368</name>
</gene>
<dbReference type="OrthoDB" id="6475849at2759"/>
<dbReference type="InterPro" id="IPR008753">
    <property type="entry name" value="Peptidase_M13_N"/>
</dbReference>
<dbReference type="Proteomes" id="UP000298663">
    <property type="component" value="Chromosome X"/>
</dbReference>
<dbReference type="EMBL" id="CM016762">
    <property type="protein sequence ID" value="TMS36119.1"/>
    <property type="molecule type" value="Genomic_DNA"/>
</dbReference>
<evidence type="ECO:0000256" key="3">
    <source>
        <dbReference type="ARBA" id="ARBA00022670"/>
    </source>
</evidence>
<feature type="domain" description="Peptidase M13 N-terminal" evidence="9">
    <location>
        <begin position="160"/>
        <end position="564"/>
    </location>
</feature>
<evidence type="ECO:0000259" key="9">
    <source>
        <dbReference type="Pfam" id="PF05649"/>
    </source>
</evidence>
<dbReference type="AlphaFoldDB" id="A0A4U8UTY3"/>
<dbReference type="GO" id="GO:0004222">
    <property type="term" value="F:metalloendopeptidase activity"/>
    <property type="evidence" value="ECO:0007669"/>
    <property type="project" value="InterPro"/>
</dbReference>
<dbReference type="Gene3D" id="1.10.1380.10">
    <property type="entry name" value="Neutral endopeptidase , domain2"/>
    <property type="match status" value="1"/>
</dbReference>
<dbReference type="PROSITE" id="PS51885">
    <property type="entry name" value="NEPRILYSIN"/>
    <property type="match status" value="1"/>
</dbReference>
<organism evidence="10 11">
    <name type="scientific">Steinernema carpocapsae</name>
    <name type="common">Entomopathogenic nematode</name>
    <dbReference type="NCBI Taxonomy" id="34508"/>
    <lineage>
        <taxon>Eukaryota</taxon>
        <taxon>Metazoa</taxon>
        <taxon>Ecdysozoa</taxon>
        <taxon>Nematoda</taxon>
        <taxon>Chromadorea</taxon>
        <taxon>Rhabditida</taxon>
        <taxon>Tylenchina</taxon>
        <taxon>Panagrolaimomorpha</taxon>
        <taxon>Strongyloidoidea</taxon>
        <taxon>Steinernematidae</taxon>
        <taxon>Steinernema</taxon>
    </lineage>
</organism>
<dbReference type="PANTHER" id="PTHR11733:SF167">
    <property type="entry name" value="FI17812P1-RELATED"/>
    <property type="match status" value="1"/>
</dbReference>
<evidence type="ECO:0000256" key="2">
    <source>
        <dbReference type="ARBA" id="ARBA00007357"/>
    </source>
</evidence>
<keyword evidence="11" id="KW-1185">Reference proteome</keyword>
<dbReference type="Pfam" id="PF05649">
    <property type="entry name" value="Peptidase_M13_N"/>
    <property type="match status" value="1"/>
</dbReference>
<reference evidence="10 11" key="1">
    <citation type="journal article" date="2015" name="Genome Biol.">
        <title>Comparative genomics of Steinernema reveals deeply conserved gene regulatory networks.</title>
        <authorList>
            <person name="Dillman A.R."/>
            <person name="Macchietto M."/>
            <person name="Porter C.F."/>
            <person name="Rogers A."/>
            <person name="Williams B."/>
            <person name="Antoshechkin I."/>
            <person name="Lee M.M."/>
            <person name="Goodwin Z."/>
            <person name="Lu X."/>
            <person name="Lewis E.E."/>
            <person name="Goodrich-Blair H."/>
            <person name="Stock S.P."/>
            <person name="Adams B.J."/>
            <person name="Sternberg P.W."/>
            <person name="Mortazavi A."/>
        </authorList>
    </citation>
    <scope>NUCLEOTIDE SEQUENCE [LARGE SCALE GENOMIC DNA]</scope>
    <source>
        <strain evidence="10 11">ALL</strain>
    </source>
</reference>
<comment type="similarity">
    <text evidence="2">Belongs to the peptidase M13 family.</text>
</comment>
<dbReference type="PRINTS" id="PR00786">
    <property type="entry name" value="NEPRILYSIN"/>
</dbReference>
<keyword evidence="5" id="KW-0378">Hydrolase</keyword>
<dbReference type="CDD" id="cd08662">
    <property type="entry name" value="M13"/>
    <property type="match status" value="1"/>
</dbReference>
<proteinExistence type="inferred from homology"/>
<name>A0A4U8UTY3_STECR</name>
<dbReference type="InterPro" id="IPR042089">
    <property type="entry name" value="Peptidase_M13_dom_2"/>
</dbReference>
<accession>A0A4U8UTY3</accession>
<dbReference type="PANTHER" id="PTHR11733">
    <property type="entry name" value="ZINC METALLOPROTEASE FAMILY M13 NEPRILYSIN-RELATED"/>
    <property type="match status" value="1"/>
</dbReference>
<dbReference type="GO" id="GO:0005886">
    <property type="term" value="C:plasma membrane"/>
    <property type="evidence" value="ECO:0007669"/>
    <property type="project" value="TreeGrafter"/>
</dbReference>
<reference evidence="10 11" key="2">
    <citation type="journal article" date="2019" name="G3 (Bethesda)">
        <title>Hybrid Assembly of the Genome of the Entomopathogenic Nematode Steinernema carpocapsae Identifies the X-Chromosome.</title>
        <authorList>
            <person name="Serra L."/>
            <person name="Macchietto M."/>
            <person name="Macias-Munoz A."/>
            <person name="McGill C.J."/>
            <person name="Rodriguez I.M."/>
            <person name="Rodriguez B."/>
            <person name="Murad R."/>
            <person name="Mortazavi A."/>
        </authorList>
    </citation>
    <scope>NUCLEOTIDE SEQUENCE [LARGE SCALE GENOMIC DNA]</scope>
    <source>
        <strain evidence="10 11">ALL</strain>
    </source>
</reference>
<feature type="domain" description="Peptidase M13 C-terminal" evidence="8">
    <location>
        <begin position="625"/>
        <end position="831"/>
    </location>
</feature>
<sequence>MRSTDLSRYFVHRKSRSTTLMEPAMLAMSIRISGFGERVPVRAYFKNARRFLGFDEMWFLEGLCLIFLLIVSMSSGSDHIDLNSILSDHSNSTILARNAVINVPQIVLSKNSIVLNNVVLHAEQVILSDAHSITLSGASDLPEPIQHSGLASSINSEIQPCDDFYEFVCYNWAKTHPVKLYELRSNQMSVNVEIVNKQVFDLLKRKSDYGKNRVNTMMYDAFDQCINTEQRNALKSKLLFDALREIQNANFKFVTDWLIKVQPISLFYKVDVGPNFQNTSFNTLFLNTAGTFFTYYFYIEPQYSTQLEHIKSYLHKVLQLMEIDSGNSSFFTMSEREKQRRVRSFVSVETAVAKVNSFHRIVSDILLFEILNVSRRDDGRSNADRSNLHTTSGLKQLAPSINWDKYLTALIPHEVISNLTLERLTIEIEDVQTIKLLEKLLREVSNETLGDYLEWKIILNYAGYLDDRYLTLKLELDRVLYGVEAEQPKEQICISDIANFFSDSLSALYVREHFPTESRLMVQEIVDSIREAYLERLNQTTWMDKATKQAGMKKIEQMIEFIGYSAHIFDDEKLQKRYENLTFDHSLPYLDIVVKLGRWNSQTSFVQLTEKNQRDKFEFTATDVNAFYDPSLNQIALLAGLLQGAYFNKSLPPSMNYGGIGVVIGHEMMHGFDDAGNRFDENGNKRLWFDKFQELRKCFVEQYGSIKVLPTESTRVNGEQTARENIADNGGMRAAHTAMIKYLKRHNLKPESVIALRNVGNVTMEQLFFINHAYTWCGSVRPEALIDQVLNDSHTPDKYRVNVVMANFPKFFSAFNCPADSAMRQSSTCDIW</sequence>
<evidence type="ECO:0000256" key="1">
    <source>
        <dbReference type="ARBA" id="ARBA00001947"/>
    </source>
</evidence>
<evidence type="ECO:0000256" key="7">
    <source>
        <dbReference type="ARBA" id="ARBA00023049"/>
    </source>
</evidence>
<evidence type="ECO:0008006" key="12">
    <source>
        <dbReference type="Google" id="ProtNLM"/>
    </source>
</evidence>
<evidence type="ECO:0000313" key="11">
    <source>
        <dbReference type="Proteomes" id="UP000298663"/>
    </source>
</evidence>
<protein>
    <recommendedName>
        <fullName evidence="12">Peptidase M13 C-terminal domain-containing protein</fullName>
    </recommendedName>
</protein>
<evidence type="ECO:0000259" key="8">
    <source>
        <dbReference type="Pfam" id="PF01431"/>
    </source>
</evidence>
<keyword evidence="3" id="KW-0645">Protease</keyword>
<comment type="caution">
    <text evidence="10">The sequence shown here is derived from an EMBL/GenBank/DDBJ whole genome shotgun (WGS) entry which is preliminary data.</text>
</comment>
<dbReference type="GO" id="GO:0046872">
    <property type="term" value="F:metal ion binding"/>
    <property type="evidence" value="ECO:0007669"/>
    <property type="project" value="UniProtKB-KW"/>
</dbReference>
<dbReference type="EMBL" id="AZBU02000001">
    <property type="protein sequence ID" value="TMS36119.1"/>
    <property type="molecule type" value="Genomic_DNA"/>
</dbReference>
<dbReference type="InterPro" id="IPR024079">
    <property type="entry name" value="MetalloPept_cat_dom_sf"/>
</dbReference>
<evidence type="ECO:0000256" key="5">
    <source>
        <dbReference type="ARBA" id="ARBA00022801"/>
    </source>
</evidence>